<dbReference type="Proteomes" id="UP001054837">
    <property type="component" value="Unassembled WGS sequence"/>
</dbReference>
<gene>
    <name evidence="1" type="ORF">CDAR_453991</name>
</gene>
<dbReference type="EMBL" id="BPLQ01012517">
    <property type="protein sequence ID" value="GIY65979.1"/>
    <property type="molecule type" value="Genomic_DNA"/>
</dbReference>
<reference evidence="1 2" key="1">
    <citation type="submission" date="2021-06" db="EMBL/GenBank/DDBJ databases">
        <title>Caerostris darwini draft genome.</title>
        <authorList>
            <person name="Kono N."/>
            <person name="Arakawa K."/>
        </authorList>
    </citation>
    <scope>NUCLEOTIDE SEQUENCE [LARGE SCALE GENOMIC DNA]</scope>
</reference>
<comment type="caution">
    <text evidence="1">The sequence shown here is derived from an EMBL/GenBank/DDBJ whole genome shotgun (WGS) entry which is preliminary data.</text>
</comment>
<protein>
    <submittedName>
        <fullName evidence="1">Uncharacterized protein</fullName>
    </submittedName>
</protein>
<organism evidence="1 2">
    <name type="scientific">Caerostris darwini</name>
    <dbReference type="NCBI Taxonomy" id="1538125"/>
    <lineage>
        <taxon>Eukaryota</taxon>
        <taxon>Metazoa</taxon>
        <taxon>Ecdysozoa</taxon>
        <taxon>Arthropoda</taxon>
        <taxon>Chelicerata</taxon>
        <taxon>Arachnida</taxon>
        <taxon>Araneae</taxon>
        <taxon>Araneomorphae</taxon>
        <taxon>Entelegynae</taxon>
        <taxon>Araneoidea</taxon>
        <taxon>Araneidae</taxon>
        <taxon>Caerostris</taxon>
    </lineage>
</organism>
<evidence type="ECO:0000313" key="2">
    <source>
        <dbReference type="Proteomes" id="UP001054837"/>
    </source>
</evidence>
<accession>A0AAV4V7G9</accession>
<keyword evidence="2" id="KW-1185">Reference proteome</keyword>
<proteinExistence type="predicted"/>
<name>A0AAV4V7G9_9ARAC</name>
<dbReference type="AlphaFoldDB" id="A0AAV4V7G9"/>
<evidence type="ECO:0000313" key="1">
    <source>
        <dbReference type="EMBL" id="GIY65979.1"/>
    </source>
</evidence>
<sequence>MSESNKEITVPFSPQAITIYPFPYIQDRYKFPQSPTPLFIGIPVDNTTDLFLFTVWHLSPIKTLFFPKPEEKKIPPITQELCSQKLLPQTKAISLLGMFLWPGVAWSSGHDKEPFMTPPRQWVARSSNAKFCYVQVAAGI</sequence>